<dbReference type="EMBL" id="JNVM01000010">
    <property type="protein sequence ID" value="KEQ25636.1"/>
    <property type="molecule type" value="Genomic_DNA"/>
</dbReference>
<keyword evidence="2" id="KW-1185">Reference proteome</keyword>
<accession>A0A081P4L3</accession>
<evidence type="ECO:0000313" key="2">
    <source>
        <dbReference type="Proteomes" id="UP000028123"/>
    </source>
</evidence>
<evidence type="ECO:0000313" key="1">
    <source>
        <dbReference type="EMBL" id="KEQ25636.1"/>
    </source>
</evidence>
<dbReference type="Proteomes" id="UP000028123">
    <property type="component" value="Unassembled WGS sequence"/>
</dbReference>
<proteinExistence type="predicted"/>
<dbReference type="AlphaFoldDB" id="A0A081P4L3"/>
<dbReference type="RefSeq" id="WP_036682024.1">
    <property type="nucleotide sequence ID" value="NZ_JNVM01000010.1"/>
</dbReference>
<comment type="caution">
    <text evidence="1">The sequence shown here is derived from an EMBL/GenBank/DDBJ whole genome shotgun (WGS) entry which is preliminary data.</text>
</comment>
<dbReference type="OrthoDB" id="2361368at2"/>
<name>A0A081P4L3_9BACL</name>
<organism evidence="1 2">
    <name type="scientific">Paenibacillus tyrfis</name>
    <dbReference type="NCBI Taxonomy" id="1501230"/>
    <lineage>
        <taxon>Bacteria</taxon>
        <taxon>Bacillati</taxon>
        <taxon>Bacillota</taxon>
        <taxon>Bacilli</taxon>
        <taxon>Bacillales</taxon>
        <taxon>Paenibacillaceae</taxon>
        <taxon>Paenibacillus</taxon>
    </lineage>
</organism>
<protein>
    <submittedName>
        <fullName evidence="1">Uncharacterized protein</fullName>
    </submittedName>
</protein>
<gene>
    <name evidence="1" type="ORF">ET33_02660</name>
</gene>
<sequence>MAFGIKRKELIQWKEAVTRGEIAFLTHFWFDPHFPQFHSVTKVGCSDMKRLIAWCEANRLNPRYIHDRESFPHYDLIGPKQIEILQKEGLGEHIERFKLC</sequence>
<reference evidence="1 2" key="1">
    <citation type="submission" date="2014-06" db="EMBL/GenBank/DDBJ databases">
        <title>Draft genome sequence of Paenibacillus sp. MSt1.</title>
        <authorList>
            <person name="Aw Y.K."/>
            <person name="Ong K.S."/>
            <person name="Gan H.M."/>
            <person name="Lee S.M."/>
        </authorList>
    </citation>
    <scope>NUCLEOTIDE SEQUENCE [LARGE SCALE GENOMIC DNA]</scope>
    <source>
        <strain evidence="1 2">MSt1</strain>
    </source>
</reference>
<dbReference type="eggNOG" id="ENOG5032S7S">
    <property type="taxonomic scope" value="Bacteria"/>
</dbReference>